<feature type="compositionally biased region" description="Basic and acidic residues" evidence="1">
    <location>
        <begin position="1196"/>
        <end position="1212"/>
    </location>
</feature>
<dbReference type="Proteomes" id="UP000464884">
    <property type="component" value="Chromosome"/>
</dbReference>
<feature type="compositionally biased region" description="Basic and acidic residues" evidence="1">
    <location>
        <begin position="520"/>
        <end position="532"/>
    </location>
</feature>
<keyword evidence="2" id="KW-0472">Membrane</keyword>
<gene>
    <name evidence="3" type="ORF">F3K97_05310</name>
</gene>
<feature type="transmembrane region" description="Helical" evidence="2">
    <location>
        <begin position="114"/>
        <end position="132"/>
    </location>
</feature>
<protein>
    <submittedName>
        <fullName evidence="3">Uncharacterized protein</fullName>
    </submittedName>
</protein>
<dbReference type="RefSeq" id="WP_159140642.1">
    <property type="nucleotide sequence ID" value="NZ_CP047129.1"/>
</dbReference>
<sequence>MPGFILAEPPQQSAIHSCGYDGGLPCLPVLRWSDVAGGLTARTDGIIDYIVGMFSSIPNNVSGVFLSMGNNLWGATAHLVQVTSGDSGAAIAAKFGPLANTFVGSIYSALTTEWTVLALGVALVAVSALWLVMRNQSRLAMRKCSALVVGLSLFLSMGALSANHPNDAAAGTPYWLTQTATNIVGTVGTGASHSLLMGMKDNGKAFATKSDSDNKSDTSCRRYTAQLDDEYSVSINGGSDLISTINTMWEETGLRMWTRAQYGSGRNASNVFCRVLEFRAGAPASDMAHLTNLSVGHDIVGADAIAFHPSLAFIDDEGKQTKDTDPKDGVENGTYTKQMDRVVTMWQACGHFSDGWNVRNGWQFIGAIQGKNRGFDNATWKQMCAAVFTGSSSGDVYGATANGGRIGGQDPPDTAKSDTSTAAHDKSWNAVGTVASTKYTVTSASAQSQTSDKDKKGVLYSYAGVKPGGSTQADMMTITPNDKEYDKATGDSAHKNCGANATSTACVHVKPYVWNSSRGRWVEGSKPKKKADTQTSQGVTRDADQYEICKATGKSECDLLKDPNVDYGEWNDPVAHVSLKTDTNRVNTSDEGKTIRKLIKKFDVRETSGWGALAATHNGGTDAQRQDAILSMQAQHGTSSISDVGGSLVFAASGLVNLMIWGVAFGLVSMLAQIAAYLLAAFGVWLGLLIYAFAPDKGQRAVGNALKQTLGCCCAKALVNVVAAVCCVFITSMYQFLGLVDTNGNSAGMVMTAGVAAALLPVAFFKGLQHLCVHVWKLGDPLSVASIGSLMSGKFAFDGLKTVAGAAAGAIGARIGGGGLAAMAGAASRGARSGVVAGAAGGYQSGQSDAYFKARRSGQGGGPKGRADGGGSKADQAAGDSGRDENGFFDESMPETELTDKEKADALTAKRKELEDAMSTTGPDGEPVPPSEEALDKAMDKTHDQALMDAAGAKAFKAKAREVGAALHAATAATDSTQLARDIKLANLKQSVKTGLRADGSKLSAGERAERLGRYMSGRAQRAVAAHRSNASARQAALSGAAHRVSGAARTVSNAAGNARADWAMRDAMARASGSDRVGAATRATAGSARTGAANLARFARNADPTRNIRRGMAAGVSAPTESDVDAVAKSIRHAKTSYGFAHGGKETVARLRKENKPVKPAPEPKQSAPAEPVKPAPNAERLRREVQSRANARRNGLERMEDGRLKPPDLG</sequence>
<feature type="region of interest" description="Disordered" evidence="1">
    <location>
        <begin position="400"/>
        <end position="424"/>
    </location>
</feature>
<feature type="transmembrane region" description="Helical" evidence="2">
    <location>
        <begin position="174"/>
        <end position="196"/>
    </location>
</feature>
<feature type="transmembrane region" description="Helical" evidence="2">
    <location>
        <begin position="674"/>
        <end position="694"/>
    </location>
</feature>
<proteinExistence type="predicted"/>
<evidence type="ECO:0000256" key="1">
    <source>
        <dbReference type="SAM" id="MobiDB-lite"/>
    </source>
</evidence>
<organism evidence="3 4">
    <name type="scientific">Bifidobacterium adolescentis</name>
    <dbReference type="NCBI Taxonomy" id="1680"/>
    <lineage>
        <taxon>Bacteria</taxon>
        <taxon>Bacillati</taxon>
        <taxon>Actinomycetota</taxon>
        <taxon>Actinomycetes</taxon>
        <taxon>Bifidobacteriales</taxon>
        <taxon>Bifidobacteriaceae</taxon>
        <taxon>Bifidobacterium</taxon>
    </lineage>
</organism>
<dbReference type="AlphaFoldDB" id="A0A6I6QYE9"/>
<feature type="region of interest" description="Disordered" evidence="1">
    <location>
        <begin position="853"/>
        <end position="902"/>
    </location>
</feature>
<feature type="region of interest" description="Disordered" evidence="1">
    <location>
        <begin position="519"/>
        <end position="539"/>
    </location>
</feature>
<evidence type="ECO:0000313" key="3">
    <source>
        <dbReference type="EMBL" id="QHB62743.1"/>
    </source>
</evidence>
<feature type="compositionally biased region" description="Gly residues" evidence="1">
    <location>
        <begin position="858"/>
        <end position="872"/>
    </location>
</feature>
<feature type="transmembrane region" description="Helical" evidence="2">
    <location>
        <begin position="749"/>
        <end position="768"/>
    </location>
</feature>
<feature type="transmembrane region" description="Helical" evidence="2">
    <location>
        <begin position="648"/>
        <end position="668"/>
    </location>
</feature>
<feature type="region of interest" description="Disordered" evidence="1">
    <location>
        <begin position="1154"/>
        <end position="1212"/>
    </location>
</feature>
<accession>A0A6I6QYE9</accession>
<name>A0A6I6QYE9_BIFAD</name>
<evidence type="ECO:0000313" key="4">
    <source>
        <dbReference type="Proteomes" id="UP000464884"/>
    </source>
</evidence>
<keyword evidence="2" id="KW-1133">Transmembrane helix</keyword>
<evidence type="ECO:0000256" key="2">
    <source>
        <dbReference type="SAM" id="Phobius"/>
    </source>
</evidence>
<dbReference type="EMBL" id="CP047129">
    <property type="protein sequence ID" value="QHB62743.1"/>
    <property type="molecule type" value="Genomic_DNA"/>
</dbReference>
<feature type="transmembrane region" description="Helical" evidence="2">
    <location>
        <begin position="715"/>
        <end position="737"/>
    </location>
</feature>
<keyword evidence="2" id="KW-0812">Transmembrane</keyword>
<feature type="transmembrane region" description="Helical" evidence="2">
    <location>
        <begin position="144"/>
        <end position="162"/>
    </location>
</feature>
<reference evidence="3 4" key="1">
    <citation type="submission" date="2019-12" db="EMBL/GenBank/DDBJ databases">
        <title>Draft Genome Sequence of Bifidobacterium adolescentis ZJ2.</title>
        <authorList>
            <person name="Jin Z."/>
        </authorList>
    </citation>
    <scope>NUCLEOTIDE SEQUENCE [LARGE SCALE GENOMIC DNA]</scope>
    <source>
        <strain evidence="3 4">ZJ2</strain>
    </source>
</reference>